<proteinExistence type="predicted"/>
<dbReference type="InterPro" id="IPR036641">
    <property type="entry name" value="HPT_dom_sf"/>
</dbReference>
<gene>
    <name evidence="4" type="ORF">FHR99_000445</name>
</gene>
<keyword evidence="2" id="KW-0597">Phosphoprotein</keyword>
<keyword evidence="1" id="KW-0902">Two-component regulatory system</keyword>
<evidence type="ECO:0000256" key="2">
    <source>
        <dbReference type="PROSITE-ProRule" id="PRU00110"/>
    </source>
</evidence>
<keyword evidence="4" id="KW-0418">Kinase</keyword>
<dbReference type="GO" id="GO:0004672">
    <property type="term" value="F:protein kinase activity"/>
    <property type="evidence" value="ECO:0007669"/>
    <property type="project" value="UniProtKB-ARBA"/>
</dbReference>
<accession>A0A7W4W2J5</accession>
<evidence type="ECO:0000256" key="1">
    <source>
        <dbReference type="ARBA" id="ARBA00023012"/>
    </source>
</evidence>
<dbReference type="InterPro" id="IPR008207">
    <property type="entry name" value="Sig_transdc_His_kin_Hpt_dom"/>
</dbReference>
<dbReference type="RefSeq" id="WP_183408904.1">
    <property type="nucleotide sequence ID" value="NZ_JACHWY010000001.1"/>
</dbReference>
<keyword evidence="5" id="KW-1185">Reference proteome</keyword>
<dbReference type="EMBL" id="JACHWY010000001">
    <property type="protein sequence ID" value="MBB3046209.1"/>
    <property type="molecule type" value="Genomic_DNA"/>
</dbReference>
<dbReference type="GO" id="GO:0000160">
    <property type="term" value="P:phosphorelay signal transduction system"/>
    <property type="evidence" value="ECO:0007669"/>
    <property type="project" value="UniProtKB-KW"/>
</dbReference>
<dbReference type="PROSITE" id="PS50894">
    <property type="entry name" value="HPT"/>
    <property type="match status" value="1"/>
</dbReference>
<evidence type="ECO:0000259" key="3">
    <source>
        <dbReference type="PROSITE" id="PS50894"/>
    </source>
</evidence>
<name>A0A7W4W2J5_9GAMM</name>
<organism evidence="4 5">
    <name type="scientific">Litorivivens lipolytica</name>
    <dbReference type="NCBI Taxonomy" id="1524264"/>
    <lineage>
        <taxon>Bacteria</taxon>
        <taxon>Pseudomonadati</taxon>
        <taxon>Pseudomonadota</taxon>
        <taxon>Gammaproteobacteria</taxon>
        <taxon>Litorivivens</taxon>
    </lineage>
</organism>
<dbReference type="AlphaFoldDB" id="A0A7W4W2J5"/>
<protein>
    <submittedName>
        <fullName evidence="4">Chemotaxis protein histidine kinase CheA</fullName>
    </submittedName>
</protein>
<dbReference type="SUPFAM" id="SSF47226">
    <property type="entry name" value="Histidine-containing phosphotransfer domain, HPT domain"/>
    <property type="match status" value="1"/>
</dbReference>
<comment type="caution">
    <text evidence="4">The sequence shown here is derived from an EMBL/GenBank/DDBJ whole genome shotgun (WGS) entry which is preliminary data.</text>
</comment>
<evidence type="ECO:0000313" key="5">
    <source>
        <dbReference type="Proteomes" id="UP000537130"/>
    </source>
</evidence>
<feature type="domain" description="HPt" evidence="3">
    <location>
        <begin position="6"/>
        <end position="111"/>
    </location>
</feature>
<keyword evidence="4" id="KW-0808">Transferase</keyword>
<dbReference type="Gene3D" id="1.20.120.160">
    <property type="entry name" value="HPT domain"/>
    <property type="match status" value="1"/>
</dbReference>
<evidence type="ECO:0000313" key="4">
    <source>
        <dbReference type="EMBL" id="MBB3046209.1"/>
    </source>
</evidence>
<reference evidence="4 5" key="1">
    <citation type="submission" date="2020-08" db="EMBL/GenBank/DDBJ databases">
        <title>Genomic Encyclopedia of Type Strains, Phase III (KMG-III): the genomes of soil and plant-associated and newly described type strains.</title>
        <authorList>
            <person name="Whitman W."/>
        </authorList>
    </citation>
    <scope>NUCLEOTIDE SEQUENCE [LARGE SCALE GENOMIC DNA]</scope>
    <source>
        <strain evidence="4 5">CECT 8654</strain>
    </source>
</reference>
<feature type="modified residue" description="Phosphohistidine" evidence="2">
    <location>
        <position position="53"/>
    </location>
</feature>
<dbReference type="Proteomes" id="UP000537130">
    <property type="component" value="Unassembled WGS sequence"/>
</dbReference>
<sequence>MSQSFLSEEDAELREFFAEDATELLVEVREILASMLRGEATEGGLESVRRGFHNLKGAAMSLPGCDSLESFTRLSETLATALEQGVIAANPEVLTLLDEAAAAIQDLLAEHAMEPRLPLLPNQLVMALMYCQDKLVGIDASLDGAQAPVSLEEPLRQFRAAN</sequence>